<feature type="region of interest" description="Disordered" evidence="1">
    <location>
        <begin position="50"/>
        <end position="74"/>
    </location>
</feature>
<keyword evidence="3" id="KW-1185">Reference proteome</keyword>
<organism evidence="2 3">
    <name type="scientific">Ficus carica</name>
    <name type="common">Common fig</name>
    <dbReference type="NCBI Taxonomy" id="3494"/>
    <lineage>
        <taxon>Eukaryota</taxon>
        <taxon>Viridiplantae</taxon>
        <taxon>Streptophyta</taxon>
        <taxon>Embryophyta</taxon>
        <taxon>Tracheophyta</taxon>
        <taxon>Spermatophyta</taxon>
        <taxon>Magnoliopsida</taxon>
        <taxon>eudicotyledons</taxon>
        <taxon>Gunneridae</taxon>
        <taxon>Pentapetalae</taxon>
        <taxon>rosids</taxon>
        <taxon>fabids</taxon>
        <taxon>Rosales</taxon>
        <taxon>Moraceae</taxon>
        <taxon>Ficeae</taxon>
        <taxon>Ficus</taxon>
    </lineage>
</organism>
<gene>
    <name evidence="2" type="ORF">TIFTF001_040063</name>
</gene>
<comment type="caution">
    <text evidence="2">The sequence shown here is derived from an EMBL/GenBank/DDBJ whole genome shotgun (WGS) entry which is preliminary data.</text>
</comment>
<protein>
    <submittedName>
        <fullName evidence="2">Uncharacterized protein</fullName>
    </submittedName>
</protein>
<proteinExistence type="predicted"/>
<feature type="non-terminal residue" evidence="2">
    <location>
        <position position="1"/>
    </location>
</feature>
<accession>A0AA87YXV8</accession>
<feature type="compositionally biased region" description="Basic and acidic residues" evidence="1">
    <location>
        <begin position="54"/>
        <end position="69"/>
    </location>
</feature>
<evidence type="ECO:0000256" key="1">
    <source>
        <dbReference type="SAM" id="MobiDB-lite"/>
    </source>
</evidence>
<dbReference type="AlphaFoldDB" id="A0AA87YXV8"/>
<name>A0AA87YXV8_FICCA</name>
<dbReference type="EMBL" id="BTGU01001322">
    <property type="protein sequence ID" value="GMN21589.1"/>
    <property type="molecule type" value="Genomic_DNA"/>
</dbReference>
<reference evidence="2" key="1">
    <citation type="submission" date="2023-07" db="EMBL/GenBank/DDBJ databases">
        <title>draft genome sequence of fig (Ficus carica).</title>
        <authorList>
            <person name="Takahashi T."/>
            <person name="Nishimura K."/>
        </authorList>
    </citation>
    <scope>NUCLEOTIDE SEQUENCE</scope>
</reference>
<evidence type="ECO:0000313" key="3">
    <source>
        <dbReference type="Proteomes" id="UP001187192"/>
    </source>
</evidence>
<sequence length="147" mass="16866">MEAGAKSKWRPKWDSLWSAEACSHYLSSQKLVTHLCDLGQRHELETLATIAQHDPGEHRDGDGESRDLDNGDGEIVTTAADRPLQNPSLFYLSISLRFFIYLCIHISDEAPDLSRWRRRPPNSAVFPLKLSRHRRRPTQRSSKRSDT</sequence>
<dbReference type="Proteomes" id="UP001187192">
    <property type="component" value="Unassembled WGS sequence"/>
</dbReference>
<feature type="compositionally biased region" description="Basic residues" evidence="1">
    <location>
        <begin position="130"/>
        <end position="147"/>
    </location>
</feature>
<feature type="region of interest" description="Disordered" evidence="1">
    <location>
        <begin position="127"/>
        <end position="147"/>
    </location>
</feature>
<evidence type="ECO:0000313" key="2">
    <source>
        <dbReference type="EMBL" id="GMN21589.1"/>
    </source>
</evidence>